<evidence type="ECO:0008006" key="4">
    <source>
        <dbReference type="Google" id="ProtNLM"/>
    </source>
</evidence>
<organism evidence="2 3">
    <name type="scientific">Methylorubrum zatmanii</name>
    <dbReference type="NCBI Taxonomy" id="29429"/>
    <lineage>
        <taxon>Bacteria</taxon>
        <taxon>Pseudomonadati</taxon>
        <taxon>Pseudomonadota</taxon>
        <taxon>Alphaproteobacteria</taxon>
        <taxon>Hyphomicrobiales</taxon>
        <taxon>Methylobacteriaceae</taxon>
        <taxon>Methylorubrum</taxon>
    </lineage>
</organism>
<name>A0ABW1WJC0_9HYPH</name>
<feature type="chain" id="PRO_5045338900" description="DUF1311 domain-containing protein" evidence="1">
    <location>
        <begin position="19"/>
        <end position="103"/>
    </location>
</feature>
<dbReference type="EMBL" id="JBHSTT010000015">
    <property type="protein sequence ID" value="MFC6388658.1"/>
    <property type="molecule type" value="Genomic_DNA"/>
</dbReference>
<sequence>MYLRAALLSLMLMSMAEAAPFDDLKADLASCLRFETEEAAAQRERFAKGRANYALQRCAVEVARLDRADGRRLRGDQGLSPSTWSVLRSVFGSGDRKGHSGRL</sequence>
<evidence type="ECO:0000256" key="1">
    <source>
        <dbReference type="SAM" id="SignalP"/>
    </source>
</evidence>
<proteinExistence type="predicted"/>
<reference evidence="3" key="1">
    <citation type="journal article" date="2019" name="Int. J. Syst. Evol. Microbiol.">
        <title>The Global Catalogue of Microorganisms (GCM) 10K type strain sequencing project: providing services to taxonomists for standard genome sequencing and annotation.</title>
        <authorList>
            <consortium name="The Broad Institute Genomics Platform"/>
            <consortium name="The Broad Institute Genome Sequencing Center for Infectious Disease"/>
            <person name="Wu L."/>
            <person name="Ma J."/>
        </authorList>
    </citation>
    <scope>NUCLEOTIDE SEQUENCE [LARGE SCALE GENOMIC DNA]</scope>
    <source>
        <strain evidence="3">CCUG 36916</strain>
    </source>
</reference>
<evidence type="ECO:0000313" key="2">
    <source>
        <dbReference type="EMBL" id="MFC6388658.1"/>
    </source>
</evidence>
<gene>
    <name evidence="2" type="ORF">ACFQDP_04710</name>
</gene>
<feature type="signal peptide" evidence="1">
    <location>
        <begin position="1"/>
        <end position="18"/>
    </location>
</feature>
<keyword evidence="1" id="KW-0732">Signal</keyword>
<comment type="caution">
    <text evidence="2">The sequence shown here is derived from an EMBL/GenBank/DDBJ whole genome shotgun (WGS) entry which is preliminary data.</text>
</comment>
<protein>
    <recommendedName>
        <fullName evidence="4">DUF1311 domain-containing protein</fullName>
    </recommendedName>
</protein>
<keyword evidence="3" id="KW-1185">Reference proteome</keyword>
<evidence type="ECO:0000313" key="3">
    <source>
        <dbReference type="Proteomes" id="UP001596237"/>
    </source>
</evidence>
<dbReference type="Proteomes" id="UP001596237">
    <property type="component" value="Unassembled WGS sequence"/>
</dbReference>
<accession>A0ABW1WJC0</accession>
<dbReference type="RefSeq" id="WP_192285810.1">
    <property type="nucleotide sequence ID" value="NZ_JBHSTT010000015.1"/>
</dbReference>